<dbReference type="Pfam" id="PF06772">
    <property type="entry name" value="LtrA"/>
    <property type="match status" value="1"/>
</dbReference>
<feature type="transmembrane region" description="Helical" evidence="1">
    <location>
        <begin position="241"/>
        <end position="261"/>
    </location>
</feature>
<dbReference type="PANTHER" id="PTHR36840">
    <property type="entry name" value="BLL5714 PROTEIN"/>
    <property type="match status" value="1"/>
</dbReference>
<dbReference type="AlphaFoldDB" id="A0A1H1MYF1"/>
<sequence length="404" mass="43305">MSVAPATSLVRRLVPRDPGEEHRVATPLELLTDLCFVVAVAAAATELHHAVAEDHVVAGVTGFLMAFFAIWWAWLNFTWFASAYDNDDVVYRLLTIVQILGVLVLAAGIPLVFEGHFAVVVLGYVVMRIALVLQWLRAARHDPAHRATNRRYALGIVVVQLAWVSFIPLAELEWLRLPAFLVFAAADMAVPVWAERAGLTSWHPHHVAERYGLFFIIVLGETILAATTAVGRAFADPAARAGVLVVVLSAVLIVFSCWWLYFSREAGAVLERARDDDLGLAFRWGFGHYAVFAAAAAVGAGLAARVDHWTHHAEASELVTGASVTVPTAVLVAMIWLIQLRGHDASPRTAVPFGLAVVLVLAGTLTPVPELVAGLVVAALLVVEVRLAAAAGRAGSTLAAAGNR</sequence>
<keyword evidence="3" id="KW-1185">Reference proteome</keyword>
<feature type="transmembrane region" description="Helical" evidence="1">
    <location>
        <begin position="371"/>
        <end position="389"/>
    </location>
</feature>
<feature type="transmembrane region" description="Helical" evidence="1">
    <location>
        <begin position="117"/>
        <end position="139"/>
    </location>
</feature>
<keyword evidence="1" id="KW-1133">Transmembrane helix</keyword>
<evidence type="ECO:0000313" key="2">
    <source>
        <dbReference type="EMBL" id="SDR91776.1"/>
    </source>
</evidence>
<dbReference type="RefSeq" id="WP_091410302.1">
    <property type="nucleotide sequence ID" value="NZ_LT629749.1"/>
</dbReference>
<protein>
    <submittedName>
        <fullName evidence="2">Low temperature requirement protein LtrA</fullName>
    </submittedName>
</protein>
<dbReference type="Proteomes" id="UP000199092">
    <property type="component" value="Chromosome I"/>
</dbReference>
<feature type="transmembrane region" description="Helical" evidence="1">
    <location>
        <begin position="89"/>
        <end position="111"/>
    </location>
</feature>
<dbReference type="STRING" id="546871.SAMN04488543_0745"/>
<keyword evidence="1" id="KW-0472">Membrane</keyword>
<accession>A0A1H1MYF1</accession>
<dbReference type="PANTHER" id="PTHR36840:SF1">
    <property type="entry name" value="BLL5714 PROTEIN"/>
    <property type="match status" value="1"/>
</dbReference>
<evidence type="ECO:0000256" key="1">
    <source>
        <dbReference type="SAM" id="Phobius"/>
    </source>
</evidence>
<feature type="transmembrane region" description="Helical" evidence="1">
    <location>
        <begin position="213"/>
        <end position="235"/>
    </location>
</feature>
<reference evidence="2 3" key="1">
    <citation type="submission" date="2016-10" db="EMBL/GenBank/DDBJ databases">
        <authorList>
            <person name="de Groot N.N."/>
        </authorList>
    </citation>
    <scope>NUCLEOTIDE SEQUENCE [LARGE SCALE GENOMIC DNA]</scope>
    <source>
        <strain evidence="2 3">DSM 21741</strain>
    </source>
</reference>
<feature type="transmembrane region" description="Helical" evidence="1">
    <location>
        <begin position="318"/>
        <end position="337"/>
    </location>
</feature>
<gene>
    <name evidence="2" type="ORF">SAMN04488543_0745</name>
</gene>
<dbReference type="InterPro" id="IPR010640">
    <property type="entry name" value="Low_temperature_requirement_A"/>
</dbReference>
<dbReference type="OrthoDB" id="7698234at2"/>
<feature type="transmembrane region" description="Helical" evidence="1">
    <location>
        <begin position="151"/>
        <end position="169"/>
    </location>
</feature>
<feature type="transmembrane region" description="Helical" evidence="1">
    <location>
        <begin position="282"/>
        <end position="306"/>
    </location>
</feature>
<dbReference type="EMBL" id="LT629749">
    <property type="protein sequence ID" value="SDR91776.1"/>
    <property type="molecule type" value="Genomic_DNA"/>
</dbReference>
<evidence type="ECO:0000313" key="3">
    <source>
        <dbReference type="Proteomes" id="UP000199092"/>
    </source>
</evidence>
<feature type="transmembrane region" description="Helical" evidence="1">
    <location>
        <begin position="56"/>
        <end position="77"/>
    </location>
</feature>
<keyword evidence="1" id="KW-0812">Transmembrane</keyword>
<name>A0A1H1MYF1_9ACTN</name>
<organism evidence="2 3">
    <name type="scientific">Friedmanniella luteola</name>
    <dbReference type="NCBI Taxonomy" id="546871"/>
    <lineage>
        <taxon>Bacteria</taxon>
        <taxon>Bacillati</taxon>
        <taxon>Actinomycetota</taxon>
        <taxon>Actinomycetes</taxon>
        <taxon>Propionibacteriales</taxon>
        <taxon>Nocardioidaceae</taxon>
        <taxon>Friedmanniella</taxon>
    </lineage>
</organism>
<proteinExistence type="predicted"/>